<organism evidence="2 3">
    <name type="scientific">Dongia soli</name>
    <dbReference type="NCBI Taxonomy" id="600628"/>
    <lineage>
        <taxon>Bacteria</taxon>
        <taxon>Pseudomonadati</taxon>
        <taxon>Pseudomonadota</taxon>
        <taxon>Alphaproteobacteria</taxon>
        <taxon>Rhodospirillales</taxon>
        <taxon>Dongiaceae</taxon>
        <taxon>Dongia</taxon>
    </lineage>
</organism>
<dbReference type="SUPFAM" id="SSF53335">
    <property type="entry name" value="S-adenosyl-L-methionine-dependent methyltransferases"/>
    <property type="match status" value="1"/>
</dbReference>
<name>A0ABU5E9Q7_9PROT</name>
<comment type="caution">
    <text evidence="2">The sequence shown here is derived from an EMBL/GenBank/DDBJ whole genome shotgun (WGS) entry which is preliminary data.</text>
</comment>
<keyword evidence="2" id="KW-0808">Transferase</keyword>
<protein>
    <submittedName>
        <fullName evidence="2">Methyltransferase domain-containing protein</fullName>
    </submittedName>
</protein>
<dbReference type="InterPro" id="IPR029063">
    <property type="entry name" value="SAM-dependent_MTases_sf"/>
</dbReference>
<keyword evidence="2" id="KW-0489">Methyltransferase</keyword>
<proteinExistence type="predicted"/>
<keyword evidence="3" id="KW-1185">Reference proteome</keyword>
<dbReference type="GO" id="GO:0008168">
    <property type="term" value="F:methyltransferase activity"/>
    <property type="evidence" value="ECO:0007669"/>
    <property type="project" value="UniProtKB-KW"/>
</dbReference>
<dbReference type="PANTHER" id="PTHR44068">
    <property type="entry name" value="ZGC:194242"/>
    <property type="match status" value="1"/>
</dbReference>
<dbReference type="InterPro" id="IPR041698">
    <property type="entry name" value="Methyltransf_25"/>
</dbReference>
<dbReference type="EMBL" id="JAXCLW010000002">
    <property type="protein sequence ID" value="MDY0882519.1"/>
    <property type="molecule type" value="Genomic_DNA"/>
</dbReference>
<dbReference type="GO" id="GO:0032259">
    <property type="term" value="P:methylation"/>
    <property type="evidence" value="ECO:0007669"/>
    <property type="project" value="UniProtKB-KW"/>
</dbReference>
<reference evidence="2 3" key="1">
    <citation type="journal article" date="2016" name="Antonie Van Leeuwenhoek">
        <title>Dongia soli sp. nov., isolated from soil from Dokdo, Korea.</title>
        <authorList>
            <person name="Kim D.U."/>
            <person name="Lee H."/>
            <person name="Kim H."/>
            <person name="Kim S.G."/>
            <person name="Ka J.O."/>
        </authorList>
    </citation>
    <scope>NUCLEOTIDE SEQUENCE [LARGE SCALE GENOMIC DNA]</scope>
    <source>
        <strain evidence="2 3">D78</strain>
    </source>
</reference>
<dbReference type="Pfam" id="PF13649">
    <property type="entry name" value="Methyltransf_25"/>
    <property type="match status" value="1"/>
</dbReference>
<dbReference type="Proteomes" id="UP001279642">
    <property type="component" value="Unassembled WGS sequence"/>
</dbReference>
<dbReference type="RefSeq" id="WP_379990264.1">
    <property type="nucleotide sequence ID" value="NZ_JBHSMB010000006.1"/>
</dbReference>
<dbReference type="InterPro" id="IPR050447">
    <property type="entry name" value="Erg6_SMT_methyltransf"/>
</dbReference>
<dbReference type="PANTHER" id="PTHR44068:SF11">
    <property type="entry name" value="GERANYL DIPHOSPHATE 2-C-METHYLTRANSFERASE"/>
    <property type="match status" value="1"/>
</dbReference>
<dbReference type="Gene3D" id="3.40.50.150">
    <property type="entry name" value="Vaccinia Virus protein VP39"/>
    <property type="match status" value="1"/>
</dbReference>
<evidence type="ECO:0000259" key="1">
    <source>
        <dbReference type="Pfam" id="PF13649"/>
    </source>
</evidence>
<evidence type="ECO:0000313" key="3">
    <source>
        <dbReference type="Proteomes" id="UP001279642"/>
    </source>
</evidence>
<accession>A0ABU5E9Q7</accession>
<sequence length="255" mass="28515">MKVQMAIWGEGNSRPGNAEYVLYLVKPFALNETMSILDFGCGLGGSTRAIAKEFDVYATGYESDQILAEAGKALSVKHGMDRRAAISHYDPRTTVLKSGQFDCIFCADHMHAVAGKSQMLSRLEVALKTRGQITIVDSVLGEKIKPDDQRLAATLGAEAMEQSLFWSTADYEKAFRELKFDLRIGEDITERYRKLVTEGWDSFVQKPEGKEASRAFPKETVAEAELWQRRLAAYDAGLLRVYRFYAIKMGGTRTS</sequence>
<gene>
    <name evidence="2" type="ORF">SMD27_06670</name>
</gene>
<feature type="domain" description="Methyltransferase" evidence="1">
    <location>
        <begin position="36"/>
        <end position="131"/>
    </location>
</feature>
<evidence type="ECO:0000313" key="2">
    <source>
        <dbReference type="EMBL" id="MDY0882519.1"/>
    </source>
</evidence>
<dbReference type="CDD" id="cd02440">
    <property type="entry name" value="AdoMet_MTases"/>
    <property type="match status" value="1"/>
</dbReference>